<dbReference type="AlphaFoldDB" id="A0A820YMD0"/>
<evidence type="ECO:0000313" key="1">
    <source>
        <dbReference type="EMBL" id="CAF4552255.1"/>
    </source>
</evidence>
<accession>A0A820YMD0</accession>
<name>A0A820YMD0_9BILA</name>
<dbReference type="SUPFAM" id="SSF47986">
    <property type="entry name" value="DEATH domain"/>
    <property type="match status" value="1"/>
</dbReference>
<comment type="caution">
    <text evidence="1">The sequence shown here is derived from an EMBL/GenBank/DDBJ whole genome shotgun (WGS) entry which is preliminary data.</text>
</comment>
<dbReference type="Proteomes" id="UP000663866">
    <property type="component" value="Unassembled WGS sequence"/>
</dbReference>
<feature type="non-terminal residue" evidence="1">
    <location>
        <position position="1"/>
    </location>
</feature>
<proteinExistence type="predicted"/>
<gene>
    <name evidence="1" type="ORF">OVN521_LOCUS43267</name>
</gene>
<keyword evidence="2" id="KW-1185">Reference proteome</keyword>
<reference evidence="1" key="1">
    <citation type="submission" date="2021-02" db="EMBL/GenBank/DDBJ databases">
        <authorList>
            <person name="Nowell W R."/>
        </authorList>
    </citation>
    <scope>NUCLEOTIDE SEQUENCE</scope>
</reference>
<protein>
    <submittedName>
        <fullName evidence="1">Uncharacterized protein</fullName>
    </submittedName>
</protein>
<dbReference type="EMBL" id="CAJOBG010061447">
    <property type="protein sequence ID" value="CAF4552255.1"/>
    <property type="molecule type" value="Genomic_DNA"/>
</dbReference>
<dbReference type="InterPro" id="IPR011029">
    <property type="entry name" value="DEATH-like_dom_sf"/>
</dbReference>
<organism evidence="1 2">
    <name type="scientific">Rotaria magnacalcarata</name>
    <dbReference type="NCBI Taxonomy" id="392030"/>
    <lineage>
        <taxon>Eukaryota</taxon>
        <taxon>Metazoa</taxon>
        <taxon>Spiralia</taxon>
        <taxon>Gnathifera</taxon>
        <taxon>Rotifera</taxon>
        <taxon>Eurotatoria</taxon>
        <taxon>Bdelloidea</taxon>
        <taxon>Philodinida</taxon>
        <taxon>Philodinidae</taxon>
        <taxon>Rotaria</taxon>
    </lineage>
</organism>
<evidence type="ECO:0000313" key="2">
    <source>
        <dbReference type="Proteomes" id="UP000663866"/>
    </source>
</evidence>
<dbReference type="Gene3D" id="1.10.533.10">
    <property type="entry name" value="Death Domain, Fas"/>
    <property type="match status" value="1"/>
</dbReference>
<sequence length="75" mass="8968">MVNSKKHDILERYHNLLENNIILTDNFLQWFKEKKIFPDFIFDDIQAISSPRERNKKFLLSIIDNGDIGFTKLVE</sequence>